<dbReference type="AlphaFoldDB" id="A0A840W5I9"/>
<dbReference type="Proteomes" id="UP000579647">
    <property type="component" value="Unassembled WGS sequence"/>
</dbReference>
<dbReference type="RefSeq" id="WP_312893836.1">
    <property type="nucleotide sequence ID" value="NZ_BAAAKM010000031.1"/>
</dbReference>
<protein>
    <submittedName>
        <fullName evidence="2">Cell wall-associated NlpC family hydrolase</fullName>
    </submittedName>
</protein>
<gene>
    <name evidence="2" type="ORF">HNR07_003356</name>
</gene>
<feature type="compositionally biased region" description="Polar residues" evidence="1">
    <location>
        <begin position="10"/>
        <end position="19"/>
    </location>
</feature>
<feature type="region of interest" description="Disordered" evidence="1">
    <location>
        <begin position="1"/>
        <end position="23"/>
    </location>
</feature>
<accession>A0A840W5I9</accession>
<organism evidence="2 3">
    <name type="scientific">Nocardiopsis metallicus</name>
    <dbReference type="NCBI Taxonomy" id="179819"/>
    <lineage>
        <taxon>Bacteria</taxon>
        <taxon>Bacillati</taxon>
        <taxon>Actinomycetota</taxon>
        <taxon>Actinomycetes</taxon>
        <taxon>Streptosporangiales</taxon>
        <taxon>Nocardiopsidaceae</taxon>
        <taxon>Nocardiopsis</taxon>
    </lineage>
</organism>
<reference evidence="2 3" key="1">
    <citation type="submission" date="2020-08" db="EMBL/GenBank/DDBJ databases">
        <title>Sequencing the genomes of 1000 actinobacteria strains.</title>
        <authorList>
            <person name="Klenk H.-P."/>
        </authorList>
    </citation>
    <scope>NUCLEOTIDE SEQUENCE [LARGE SCALE GENOMIC DNA]</scope>
    <source>
        <strain evidence="2 3">DSM 44598</strain>
    </source>
</reference>
<keyword evidence="2" id="KW-0378">Hydrolase</keyword>
<comment type="caution">
    <text evidence="2">The sequence shown here is derived from an EMBL/GenBank/DDBJ whole genome shotgun (WGS) entry which is preliminary data.</text>
</comment>
<evidence type="ECO:0000313" key="3">
    <source>
        <dbReference type="Proteomes" id="UP000579647"/>
    </source>
</evidence>
<dbReference type="InterPro" id="IPR038765">
    <property type="entry name" value="Papain-like_cys_pep_sf"/>
</dbReference>
<sequence>MTRYVGGGQMVNSPRTGQSIRVEPVDGPYYPTVFVAAVRPG</sequence>
<dbReference type="GO" id="GO:0016787">
    <property type="term" value="F:hydrolase activity"/>
    <property type="evidence" value="ECO:0007669"/>
    <property type="project" value="UniProtKB-KW"/>
</dbReference>
<keyword evidence="3" id="KW-1185">Reference proteome</keyword>
<name>A0A840W5I9_9ACTN</name>
<evidence type="ECO:0000256" key="1">
    <source>
        <dbReference type="SAM" id="MobiDB-lite"/>
    </source>
</evidence>
<dbReference type="SUPFAM" id="SSF54001">
    <property type="entry name" value="Cysteine proteinases"/>
    <property type="match status" value="1"/>
</dbReference>
<dbReference type="EMBL" id="JACHDO010000001">
    <property type="protein sequence ID" value="MBB5492219.1"/>
    <property type="molecule type" value="Genomic_DNA"/>
</dbReference>
<proteinExistence type="predicted"/>
<evidence type="ECO:0000313" key="2">
    <source>
        <dbReference type="EMBL" id="MBB5492219.1"/>
    </source>
</evidence>